<proteinExistence type="predicted"/>
<accession>A0AAT9H2M0</accession>
<reference evidence="1" key="1">
    <citation type="submission" date="2024-05" db="EMBL/GenBank/DDBJ databases">
        <title>Whole-Genome Sequence of CFS9, a Potential Fish Probiotic Isolated from the Body Surface of Silurus asotus.</title>
        <authorList>
            <person name="Kojima M."/>
            <person name="Tobioka K."/>
            <person name="Yokota K."/>
            <person name="Nakatani H."/>
            <person name="Hori K."/>
            <person name="Tamaru Y."/>
            <person name="Okazaki F."/>
        </authorList>
    </citation>
    <scope>NUCLEOTIDE SEQUENCE</scope>
    <source>
        <strain evidence="1">CFS9</strain>
    </source>
</reference>
<dbReference type="EMBL" id="AP031573">
    <property type="protein sequence ID" value="BFM43717.1"/>
    <property type="molecule type" value="Genomic_DNA"/>
</dbReference>
<evidence type="ECO:0000313" key="1">
    <source>
        <dbReference type="EMBL" id="BFM43717.1"/>
    </source>
</evidence>
<organism evidence="1">
    <name type="scientific">Flavobacterium sp. CFS9</name>
    <dbReference type="NCBI Taxonomy" id="3143118"/>
    <lineage>
        <taxon>Bacteria</taxon>
        <taxon>Pseudomonadati</taxon>
        <taxon>Bacteroidota</taxon>
        <taxon>Flavobacteriia</taxon>
        <taxon>Flavobacteriales</taxon>
        <taxon>Flavobacteriaceae</taxon>
        <taxon>Flavobacterium</taxon>
    </lineage>
</organism>
<sequence>MKKVKAINVPINKEFVFIVNNSLMVLLLSNEFKSGFKKNVLGRGFLINA</sequence>
<gene>
    <name evidence="1" type="ORF">CFS9_23580</name>
</gene>
<protein>
    <submittedName>
        <fullName evidence="1">Uncharacterized protein</fullName>
    </submittedName>
</protein>
<dbReference type="AlphaFoldDB" id="A0AAT9H2M0"/>
<name>A0AAT9H2M0_9FLAO</name>